<protein>
    <submittedName>
        <fullName evidence="2">Uncharacterized protein</fullName>
    </submittedName>
</protein>
<comment type="caution">
    <text evidence="2">The sequence shown here is derived from an EMBL/GenBank/DDBJ whole genome shotgun (WGS) entry which is preliminary data.</text>
</comment>
<evidence type="ECO:0000313" key="3">
    <source>
        <dbReference type="Proteomes" id="UP001230156"/>
    </source>
</evidence>
<gene>
    <name evidence="2" type="ORF">Q8A70_12955</name>
</gene>
<evidence type="ECO:0000256" key="1">
    <source>
        <dbReference type="SAM" id="SignalP"/>
    </source>
</evidence>
<proteinExistence type="predicted"/>
<dbReference type="Proteomes" id="UP001230156">
    <property type="component" value="Unassembled WGS sequence"/>
</dbReference>
<evidence type="ECO:0000313" key="2">
    <source>
        <dbReference type="EMBL" id="MDQ7248587.1"/>
    </source>
</evidence>
<sequence length="122" mass="13293">MRRWIAVLFLLAAAAAPAAAPVWAAEYLKAVSDLPLADGLKEQLDKATVFDTPLGRIVNAYATGNVTPEAVLDFYDDTLPALGWEREKAGTYQRKKEILKIDVWGPDAGPTNVSYTLSSQNQ</sequence>
<dbReference type="RefSeq" id="WP_379956062.1">
    <property type="nucleotide sequence ID" value="NZ_JAUYVI010000004.1"/>
</dbReference>
<feature type="chain" id="PRO_5045724263" evidence="1">
    <location>
        <begin position="25"/>
        <end position="122"/>
    </location>
</feature>
<organism evidence="2 3">
    <name type="scientific">Dongia sedimenti</name>
    <dbReference type="NCBI Taxonomy" id="3064282"/>
    <lineage>
        <taxon>Bacteria</taxon>
        <taxon>Pseudomonadati</taxon>
        <taxon>Pseudomonadota</taxon>
        <taxon>Alphaproteobacteria</taxon>
        <taxon>Rhodospirillales</taxon>
        <taxon>Dongiaceae</taxon>
        <taxon>Dongia</taxon>
    </lineage>
</organism>
<dbReference type="EMBL" id="JAUYVI010000004">
    <property type="protein sequence ID" value="MDQ7248587.1"/>
    <property type="molecule type" value="Genomic_DNA"/>
</dbReference>
<keyword evidence="1" id="KW-0732">Signal</keyword>
<accession>A0ABU0YLH5</accession>
<name>A0ABU0YLH5_9PROT</name>
<feature type="signal peptide" evidence="1">
    <location>
        <begin position="1"/>
        <end position="24"/>
    </location>
</feature>
<reference evidence="3" key="1">
    <citation type="submission" date="2023-08" db="EMBL/GenBank/DDBJ databases">
        <title>Rhodospirillaceae gen. nov., a novel taxon isolated from the Yangtze River Yuezi River estuary sludge.</title>
        <authorList>
            <person name="Ruan L."/>
        </authorList>
    </citation>
    <scope>NUCLEOTIDE SEQUENCE [LARGE SCALE GENOMIC DNA]</scope>
    <source>
        <strain evidence="3">R-7</strain>
    </source>
</reference>
<keyword evidence="3" id="KW-1185">Reference proteome</keyword>